<dbReference type="STRING" id="1408250.Q760_17575"/>
<dbReference type="PANTHER" id="PTHR46470:SF4">
    <property type="entry name" value="5-AMINO-6-(5-PHOSPHO-D-RIBITYLAMINO)URACIL PHOSPHATASE YIGB"/>
    <property type="match status" value="1"/>
</dbReference>
<dbReference type="InterPro" id="IPR006439">
    <property type="entry name" value="HAD-SF_hydro_IA"/>
</dbReference>
<dbReference type="SFLD" id="SFLDG01129">
    <property type="entry name" value="C1.5:_HAD__Beta-PGM__Phosphata"/>
    <property type="match status" value="1"/>
</dbReference>
<dbReference type="InterPro" id="IPR051400">
    <property type="entry name" value="HAD-like_hydrolase"/>
</dbReference>
<dbReference type="Pfam" id="PF00702">
    <property type="entry name" value="Hydrolase"/>
    <property type="match status" value="1"/>
</dbReference>
<dbReference type="InterPro" id="IPR036412">
    <property type="entry name" value="HAD-like_sf"/>
</dbReference>
<evidence type="ECO:0000256" key="1">
    <source>
        <dbReference type="ARBA" id="ARBA00001946"/>
    </source>
</evidence>
<accession>A0A0A0B911</accession>
<evidence type="ECO:0000313" key="5">
    <source>
        <dbReference type="Proteomes" id="UP000029833"/>
    </source>
</evidence>
<dbReference type="SUPFAM" id="SSF56784">
    <property type="entry name" value="HAD-like"/>
    <property type="match status" value="1"/>
</dbReference>
<dbReference type="InterPro" id="IPR023214">
    <property type="entry name" value="HAD_sf"/>
</dbReference>
<organism evidence="4 5">
    <name type="scientific">Cellulomonas cellasea DSM 20118</name>
    <dbReference type="NCBI Taxonomy" id="1408250"/>
    <lineage>
        <taxon>Bacteria</taxon>
        <taxon>Bacillati</taxon>
        <taxon>Actinomycetota</taxon>
        <taxon>Actinomycetes</taxon>
        <taxon>Micrococcales</taxon>
        <taxon>Cellulomonadaceae</taxon>
        <taxon>Cellulomonas</taxon>
    </lineage>
</organism>
<dbReference type="EMBL" id="AXNT01000086">
    <property type="protein sequence ID" value="KGM01741.1"/>
    <property type="molecule type" value="Genomic_DNA"/>
</dbReference>
<dbReference type="PRINTS" id="PR00413">
    <property type="entry name" value="HADHALOGNASE"/>
</dbReference>
<gene>
    <name evidence="4" type="ORF">Q760_17575</name>
</gene>
<comment type="cofactor">
    <cofactor evidence="1">
        <name>Mg(2+)</name>
        <dbReference type="ChEBI" id="CHEBI:18420"/>
    </cofactor>
</comment>
<dbReference type="Gene3D" id="3.40.50.1000">
    <property type="entry name" value="HAD superfamily/HAD-like"/>
    <property type="match status" value="1"/>
</dbReference>
<evidence type="ECO:0000256" key="2">
    <source>
        <dbReference type="ARBA" id="ARBA00022801"/>
    </source>
</evidence>
<sequence length="257" mass="27403">MTVEGTAALDGVLHVDGVLFDIDDTLVDTRAAFGAAMRVVADRYLPHLDAEQRAGLVAFWRADEHDRYAQFTRGEVSHRTQRMGRANDLHRAFGGVELDDEAYEAWDELFDAAFAAAWAAHPEASDVVDGLVAAGLAVGALSNADVVYQTRKLEAAGFGERVPMLVGTDTLGFGKPDPRVFVEACRRLGTDPARTAYVGDELDVDAHAAVSAGLVGVWVDRPGGRRRTVPEADIAAARAAGVHVVTSLAELPAVLGR</sequence>
<protein>
    <submittedName>
        <fullName evidence="4">Haloacid dehalogenase</fullName>
    </submittedName>
</protein>
<dbReference type="RefSeq" id="WP_052104212.1">
    <property type="nucleotide sequence ID" value="NZ_AXNT01000086.1"/>
</dbReference>
<dbReference type="Gene3D" id="1.20.120.1600">
    <property type="match status" value="1"/>
</dbReference>
<dbReference type="NCBIfam" id="TIGR01549">
    <property type="entry name" value="HAD-SF-IA-v1"/>
    <property type="match status" value="1"/>
</dbReference>
<evidence type="ECO:0000256" key="3">
    <source>
        <dbReference type="ARBA" id="ARBA00022842"/>
    </source>
</evidence>
<dbReference type="PANTHER" id="PTHR46470">
    <property type="entry name" value="N-ACYLNEURAMINATE-9-PHOSPHATASE"/>
    <property type="match status" value="1"/>
</dbReference>
<dbReference type="GO" id="GO:0044281">
    <property type="term" value="P:small molecule metabolic process"/>
    <property type="evidence" value="ECO:0007669"/>
    <property type="project" value="UniProtKB-ARBA"/>
</dbReference>
<reference evidence="4 5" key="1">
    <citation type="submission" date="2013-10" db="EMBL/GenBank/DDBJ databases">
        <authorList>
            <person name="Wang G."/>
            <person name="Zhuang W."/>
        </authorList>
    </citation>
    <scope>NUCLEOTIDE SEQUENCE [LARGE SCALE GENOMIC DNA]</scope>
    <source>
        <strain evidence="4 5">DSM 20118</strain>
    </source>
</reference>
<evidence type="ECO:0000313" key="4">
    <source>
        <dbReference type="EMBL" id="KGM01741.1"/>
    </source>
</evidence>
<dbReference type="SFLD" id="SFLDS00003">
    <property type="entry name" value="Haloacid_Dehalogenase"/>
    <property type="match status" value="1"/>
</dbReference>
<keyword evidence="3" id="KW-0460">Magnesium</keyword>
<dbReference type="GO" id="GO:0016787">
    <property type="term" value="F:hydrolase activity"/>
    <property type="evidence" value="ECO:0007669"/>
    <property type="project" value="UniProtKB-KW"/>
</dbReference>
<keyword evidence="2" id="KW-0378">Hydrolase</keyword>
<proteinExistence type="predicted"/>
<dbReference type="Proteomes" id="UP000029833">
    <property type="component" value="Unassembled WGS sequence"/>
</dbReference>
<name>A0A0A0B911_9CELL</name>
<comment type="caution">
    <text evidence="4">The sequence shown here is derived from an EMBL/GenBank/DDBJ whole genome shotgun (WGS) entry which is preliminary data.</text>
</comment>
<dbReference type="AlphaFoldDB" id="A0A0A0B911"/>
<keyword evidence="5" id="KW-1185">Reference proteome</keyword>